<evidence type="ECO:0000313" key="2">
    <source>
        <dbReference type="Proteomes" id="UP000070089"/>
    </source>
</evidence>
<proteinExistence type="predicted"/>
<dbReference type="EMBL" id="JXTI01000013">
    <property type="protein sequence ID" value="KWX15192.1"/>
    <property type="molecule type" value="Genomic_DNA"/>
</dbReference>
<comment type="caution">
    <text evidence="1">The sequence shown here is derived from an EMBL/GenBank/DDBJ whole genome shotgun (WGS) entry which is preliminary data.</text>
</comment>
<organism evidence="1 2">
    <name type="scientific">Giardia duodenalis assemblage B</name>
    <dbReference type="NCBI Taxonomy" id="1394984"/>
    <lineage>
        <taxon>Eukaryota</taxon>
        <taxon>Metamonada</taxon>
        <taxon>Diplomonadida</taxon>
        <taxon>Hexamitidae</taxon>
        <taxon>Giardiinae</taxon>
        <taxon>Giardia</taxon>
    </lineage>
</organism>
<protein>
    <submittedName>
        <fullName evidence="1">Uncharacterized protein</fullName>
    </submittedName>
</protein>
<dbReference type="AlphaFoldDB" id="A0A132NZR0"/>
<name>A0A132NZR0_GIAIN</name>
<sequence>MPGSLRTWSFPLIVDEGVVLAAEITTILEIPVLENGLIDSTLPHSVAEVQLFLRPSIPSLEEVCNVSTGHIYTVVALFDKQGESSVLRAVMNRIATILTTYLTNQKDEYLSIEELLCALQRESETPLEIQKENLGAILMAHLPQLSNARLRLTVLLEMQQLMEAMASLTASTITFLRGLAGHMTNTIDPDELALDTHALKEVKQTREALGHIVDRCRESGILYTRYGIEKICKARSSFELLSSEVLFGKSLSVGRSRE</sequence>
<dbReference type="OrthoDB" id="10255225at2759"/>
<evidence type="ECO:0000313" key="1">
    <source>
        <dbReference type="EMBL" id="KWX15192.1"/>
    </source>
</evidence>
<gene>
    <name evidence="1" type="ORF">QR46_0816</name>
</gene>
<dbReference type="VEuPathDB" id="GiardiaDB:QR46_0816"/>
<accession>A0A132NZR0</accession>
<dbReference type="Proteomes" id="UP000070089">
    <property type="component" value="Unassembled WGS sequence"/>
</dbReference>
<reference evidence="1 2" key="1">
    <citation type="journal article" date="2015" name="Mol. Biochem. Parasitol.">
        <title>Identification of polymorphic genes for use in assemblage B genotyping assays through comparative genomics of multiple assemblage B Giardia duodenalis isolates.</title>
        <authorList>
            <person name="Wielinga C."/>
            <person name="Thompson R.C."/>
            <person name="Monis P."/>
            <person name="Ryan U."/>
        </authorList>
    </citation>
    <scope>NUCLEOTIDE SEQUENCE [LARGE SCALE GENOMIC DNA]</scope>
    <source>
        <strain evidence="1 2">BAH15c1</strain>
    </source>
</reference>